<dbReference type="InterPro" id="IPR027275">
    <property type="entry name" value="PRC-brl_dom"/>
</dbReference>
<gene>
    <name evidence="1" type="ORF">HAP41_0000003390</name>
</gene>
<dbReference type="PANTHER" id="PTHR36505:SF1">
    <property type="entry name" value="BLR1072 PROTEIN"/>
    <property type="match status" value="1"/>
</dbReference>
<accession>A0A8T5V6V5</accession>
<dbReference type="SUPFAM" id="SSF50346">
    <property type="entry name" value="PRC-barrel domain"/>
    <property type="match status" value="1"/>
</dbReference>
<proteinExistence type="predicted"/>
<dbReference type="EMBL" id="CP096255">
    <property type="protein sequence ID" value="UPT88203.1"/>
    <property type="molecule type" value="Genomic_DNA"/>
</dbReference>
<name>A0A8T5V6V5_9BRAD</name>
<reference evidence="1" key="2">
    <citation type="submission" date="2022-04" db="EMBL/GenBank/DDBJ databases">
        <authorList>
            <person name="Bromfield E.S.P."/>
            <person name="Cloutier S."/>
        </authorList>
    </citation>
    <scope>NUCLEOTIDE SEQUENCE</scope>
    <source>
        <strain evidence="1">1S5</strain>
    </source>
</reference>
<evidence type="ECO:0000313" key="1">
    <source>
        <dbReference type="EMBL" id="UPT88203.1"/>
    </source>
</evidence>
<dbReference type="RefSeq" id="WP_166057145.1">
    <property type="nucleotide sequence ID" value="NZ_CP096255.1"/>
</dbReference>
<evidence type="ECO:0000313" key="2">
    <source>
        <dbReference type="Proteomes" id="UP000551709"/>
    </source>
</evidence>
<protein>
    <submittedName>
        <fullName evidence="1">PRC-barrel domain-containing protein</fullName>
    </submittedName>
</protein>
<dbReference type="Gene3D" id="2.30.30.240">
    <property type="entry name" value="PRC-barrel domain"/>
    <property type="match status" value="1"/>
</dbReference>
<reference evidence="1" key="1">
    <citation type="journal article" date="2017" name="Syst. Appl. Microbiol.">
        <title>Soybeans inoculated with root zone soils of Canadian native legumes harbour diverse and novel Bradyrhizobium spp. that possess agricultural potential.</title>
        <authorList>
            <person name="Bromfield E.S.P."/>
            <person name="Cloutier S."/>
            <person name="Tambong J.T."/>
            <person name="Tran Thi T.V."/>
        </authorList>
    </citation>
    <scope>NUCLEOTIDE SEQUENCE</scope>
    <source>
        <strain evidence="1">1S5</strain>
    </source>
</reference>
<dbReference type="PANTHER" id="PTHR36505">
    <property type="entry name" value="BLR1072 PROTEIN"/>
    <property type="match status" value="1"/>
</dbReference>
<sequence length="130" mass="13748">MTRTMLFAGAAMIGMGLLISHANAQGAPQSVEIAKVDLQTVAAGYRASKVIGSSIVNDANETIGKIDDLLVTRDGKQPYAVLSIGGFLGMGTRLVVVRYDSLKFADKKIVLPGGSKDGLKMLPAFEYSKE</sequence>
<dbReference type="Pfam" id="PF05239">
    <property type="entry name" value="PRC"/>
    <property type="match status" value="1"/>
</dbReference>
<dbReference type="InterPro" id="IPR011033">
    <property type="entry name" value="PRC_barrel-like_sf"/>
</dbReference>
<organism evidence="1 2">
    <name type="scientific">Bradyrhizobium barranii subsp. apii</name>
    <dbReference type="NCBI Taxonomy" id="2819348"/>
    <lineage>
        <taxon>Bacteria</taxon>
        <taxon>Pseudomonadati</taxon>
        <taxon>Pseudomonadota</taxon>
        <taxon>Alphaproteobacteria</taxon>
        <taxon>Hyphomicrobiales</taxon>
        <taxon>Nitrobacteraceae</taxon>
        <taxon>Bradyrhizobium</taxon>
        <taxon>Bradyrhizobium barranii</taxon>
    </lineage>
</organism>
<dbReference type="Proteomes" id="UP000551709">
    <property type="component" value="Chromosome"/>
</dbReference>
<dbReference type="AlphaFoldDB" id="A0A8T5V6V5"/>